<keyword evidence="4" id="KW-1185">Reference proteome</keyword>
<protein>
    <submittedName>
        <fullName evidence="3">DUF3616 domain-containing protein</fullName>
    </submittedName>
</protein>
<organism evidence="3 4">
    <name type="scientific">Cupriavidus campinensis</name>
    <dbReference type="NCBI Taxonomy" id="151783"/>
    <lineage>
        <taxon>Bacteria</taxon>
        <taxon>Pseudomonadati</taxon>
        <taxon>Pseudomonadota</taxon>
        <taxon>Betaproteobacteria</taxon>
        <taxon>Burkholderiales</taxon>
        <taxon>Burkholderiaceae</taxon>
        <taxon>Cupriavidus</taxon>
    </lineage>
</organism>
<evidence type="ECO:0000313" key="4">
    <source>
        <dbReference type="Proteomes" id="UP000318943"/>
    </source>
</evidence>
<gene>
    <name evidence="3" type="ORF">FGG12_25370</name>
</gene>
<evidence type="ECO:0000313" key="3">
    <source>
        <dbReference type="EMBL" id="TSP09862.1"/>
    </source>
</evidence>
<dbReference type="InterPro" id="IPR022060">
    <property type="entry name" value="DUF3616"/>
</dbReference>
<keyword evidence="1" id="KW-0732">Signal</keyword>
<evidence type="ECO:0000259" key="2">
    <source>
        <dbReference type="Pfam" id="PF12275"/>
    </source>
</evidence>
<sequence>MRIPRRSMVCLALCLMLGAGGASAAGGAGAAGPADAVETYAGLCDASAGFSLGPDHFVVVGDERNVLTVYQPGQARAVKTFTLGNFLGTDDDGESDLEGAAVVGQRAYVISSHGRNAKGKVQGRRHRFFAVELDPGRLSLKPVGRPYQDLLKDLVAAPALASLPLKAAAERAPGSPGGLNIEGLAAADGGLLIGFRNPLVDGKAILVPLENPDGLIDAKPAKFGSPVLLDLGGRGIRSIERVAHGYVIAAGPVADDGTFALYRWSGAASDRPVAFGQSAIATLKPEAIFTMPGTQRLRILSDDGGVLRDGVECKRLPAARQGFRSVTVAP</sequence>
<feature type="signal peptide" evidence="1">
    <location>
        <begin position="1"/>
        <end position="24"/>
    </location>
</feature>
<dbReference type="RefSeq" id="WP_144202227.1">
    <property type="nucleotide sequence ID" value="NZ_VCIZ01000020.1"/>
</dbReference>
<feature type="chain" id="PRO_5045464265" evidence="1">
    <location>
        <begin position="25"/>
        <end position="330"/>
    </location>
</feature>
<proteinExistence type="predicted"/>
<reference evidence="3 4" key="1">
    <citation type="submission" date="2019-05" db="EMBL/GenBank/DDBJ databases">
        <title>Whole genome sequence analysis of Cupriavidus campinensis S14E4C strain.</title>
        <authorList>
            <person name="Abbaszade G."/>
            <person name="Szabo A."/>
            <person name="Toumi M."/>
            <person name="Toth E."/>
        </authorList>
    </citation>
    <scope>NUCLEOTIDE SEQUENCE [LARGE SCALE GENOMIC DNA]</scope>
    <source>
        <strain evidence="3 4">S14E4C</strain>
    </source>
</reference>
<name>A0ABY3EG00_9BURK</name>
<dbReference type="Proteomes" id="UP000318943">
    <property type="component" value="Unassembled WGS sequence"/>
</dbReference>
<evidence type="ECO:0000256" key="1">
    <source>
        <dbReference type="SAM" id="SignalP"/>
    </source>
</evidence>
<comment type="caution">
    <text evidence="3">The sequence shown here is derived from an EMBL/GenBank/DDBJ whole genome shotgun (WGS) entry which is preliminary data.</text>
</comment>
<accession>A0ABY3EG00</accession>
<dbReference type="Pfam" id="PF12275">
    <property type="entry name" value="DUF3616"/>
    <property type="match status" value="1"/>
</dbReference>
<dbReference type="EMBL" id="VCIZ01000020">
    <property type="protein sequence ID" value="TSP09862.1"/>
    <property type="molecule type" value="Genomic_DNA"/>
</dbReference>
<feature type="domain" description="DUF3616" evidence="2">
    <location>
        <begin position="171"/>
        <end position="273"/>
    </location>
</feature>